<evidence type="ECO:0000256" key="11">
    <source>
        <dbReference type="ARBA" id="ARBA00030193"/>
    </source>
</evidence>
<proteinExistence type="inferred from homology"/>
<dbReference type="CDD" id="cd00739">
    <property type="entry name" value="DHPS"/>
    <property type="match status" value="1"/>
</dbReference>
<evidence type="ECO:0000256" key="8">
    <source>
        <dbReference type="ARBA" id="ARBA00022723"/>
    </source>
</evidence>
<evidence type="ECO:0000256" key="2">
    <source>
        <dbReference type="ARBA" id="ARBA00001946"/>
    </source>
</evidence>
<comment type="catalytic activity">
    <reaction evidence="1">
        <text>(7,8-dihydropterin-6-yl)methyl diphosphate + 4-aminobenzoate = 7,8-dihydropteroate + diphosphate</text>
        <dbReference type="Rhea" id="RHEA:19949"/>
        <dbReference type="ChEBI" id="CHEBI:17836"/>
        <dbReference type="ChEBI" id="CHEBI:17839"/>
        <dbReference type="ChEBI" id="CHEBI:33019"/>
        <dbReference type="ChEBI" id="CHEBI:72950"/>
        <dbReference type="EC" id="2.5.1.15"/>
    </reaction>
</comment>
<evidence type="ECO:0000256" key="6">
    <source>
        <dbReference type="ARBA" id="ARBA00016919"/>
    </source>
</evidence>
<evidence type="ECO:0000256" key="5">
    <source>
        <dbReference type="ARBA" id="ARBA00012458"/>
    </source>
</evidence>
<dbReference type="PROSITE" id="PS00793">
    <property type="entry name" value="DHPS_2"/>
    <property type="match status" value="1"/>
</dbReference>
<keyword evidence="7" id="KW-0808">Transferase</keyword>
<comment type="similarity">
    <text evidence="4">Belongs to the DHPS family.</text>
</comment>
<protein>
    <recommendedName>
        <fullName evidence="6">Dihydropteroate synthase</fullName>
        <ecNumber evidence="5">2.5.1.15</ecNumber>
    </recommendedName>
    <alternativeName>
        <fullName evidence="11">Dihydropteroate pyrophosphorylase</fullName>
    </alternativeName>
</protein>
<organism evidence="13 14">
    <name type="scientific">Clostridium oceanicum</name>
    <dbReference type="NCBI Taxonomy" id="1543"/>
    <lineage>
        <taxon>Bacteria</taxon>
        <taxon>Bacillati</taxon>
        <taxon>Bacillota</taxon>
        <taxon>Clostridia</taxon>
        <taxon>Eubacteriales</taxon>
        <taxon>Clostridiaceae</taxon>
        <taxon>Clostridium</taxon>
    </lineage>
</organism>
<gene>
    <name evidence="13" type="primary">folP</name>
    <name evidence="13" type="ORF">GCM10008906_17840</name>
</gene>
<evidence type="ECO:0000256" key="3">
    <source>
        <dbReference type="ARBA" id="ARBA00004763"/>
    </source>
</evidence>
<reference evidence="13 14" key="1">
    <citation type="journal article" date="2019" name="Int. J. Syst. Evol. Microbiol.">
        <title>The Global Catalogue of Microorganisms (GCM) 10K type strain sequencing project: providing services to taxonomists for standard genome sequencing and annotation.</title>
        <authorList>
            <consortium name="The Broad Institute Genomics Platform"/>
            <consortium name="The Broad Institute Genome Sequencing Center for Infectious Disease"/>
            <person name="Wu L."/>
            <person name="Ma J."/>
        </authorList>
    </citation>
    <scope>NUCLEOTIDE SEQUENCE [LARGE SCALE GENOMIC DNA]</scope>
    <source>
        <strain evidence="13 14">JCM 1407</strain>
    </source>
</reference>
<feature type="domain" description="Pterin-binding" evidence="12">
    <location>
        <begin position="131"/>
        <end position="386"/>
    </location>
</feature>
<name>A0ABN1JGD0_9CLOT</name>
<dbReference type="InterPro" id="IPR000489">
    <property type="entry name" value="Pterin-binding_dom"/>
</dbReference>
<dbReference type="InterPro" id="IPR045031">
    <property type="entry name" value="DHP_synth-like"/>
</dbReference>
<evidence type="ECO:0000256" key="4">
    <source>
        <dbReference type="ARBA" id="ARBA00009503"/>
    </source>
</evidence>
<evidence type="ECO:0000259" key="12">
    <source>
        <dbReference type="PROSITE" id="PS50972"/>
    </source>
</evidence>
<dbReference type="EMBL" id="BAAACG010000008">
    <property type="protein sequence ID" value="GAA0739291.1"/>
    <property type="molecule type" value="Genomic_DNA"/>
</dbReference>
<keyword evidence="9" id="KW-0460">Magnesium</keyword>
<evidence type="ECO:0000313" key="13">
    <source>
        <dbReference type="EMBL" id="GAA0739291.1"/>
    </source>
</evidence>
<dbReference type="EC" id="2.5.1.15" evidence="5"/>
<evidence type="ECO:0000256" key="7">
    <source>
        <dbReference type="ARBA" id="ARBA00022679"/>
    </source>
</evidence>
<evidence type="ECO:0000256" key="9">
    <source>
        <dbReference type="ARBA" id="ARBA00022842"/>
    </source>
</evidence>
<dbReference type="Proteomes" id="UP001501510">
    <property type="component" value="Unassembled WGS sequence"/>
</dbReference>
<dbReference type="Pfam" id="PF00809">
    <property type="entry name" value="Pterin_bind"/>
    <property type="match status" value="1"/>
</dbReference>
<keyword evidence="10" id="KW-0289">Folate biosynthesis</keyword>
<dbReference type="PROSITE" id="PS50972">
    <property type="entry name" value="PTERIN_BINDING"/>
    <property type="match status" value="1"/>
</dbReference>
<dbReference type="InterPro" id="IPR006390">
    <property type="entry name" value="DHP_synth_dom"/>
</dbReference>
<evidence type="ECO:0000256" key="1">
    <source>
        <dbReference type="ARBA" id="ARBA00000012"/>
    </source>
</evidence>
<accession>A0ABN1JGD0</accession>
<sequence length="394" mass="44010">MIIGLSNNNLLSELNNIGVHPLSINIFLNKSSIVPIKIFNVKSPACNIIKQEMLSLGGDCAVNKYCINCKIDKSDIILLGTYKQYSRLINKLAIMDFFGIKEVSKEIKNYIDKKEIKTVLKDGRSIDYKTMKVMGIINCTPDSFYEGSRKNTVEEALKTAERMIKEGAEILDIGGESTRPGSDPVSLEEEISRVVPVIEAIKNKFKDIIISIDTYRAKTAKMAIEAGADIVNDISGMTFDSNMVKVIKEYNVPVIIMHIKGTPKNMQANPEYEDLMKEVSLYFKERIDYAKENGIGEDKIILDPGIGFGKTMEHNLTLMNRIEEIKSFNMPILLAASRKSTIGKVLGGLKTEDRLEGTIAISCLAVEKGLQMVRVHDVKENVRAIKMLEAIKCM</sequence>
<dbReference type="InterPro" id="IPR011005">
    <property type="entry name" value="Dihydropteroate_synth-like_sf"/>
</dbReference>
<dbReference type="SUPFAM" id="SSF51717">
    <property type="entry name" value="Dihydropteroate synthetase-like"/>
    <property type="match status" value="1"/>
</dbReference>
<comment type="cofactor">
    <cofactor evidence="2">
        <name>Mg(2+)</name>
        <dbReference type="ChEBI" id="CHEBI:18420"/>
    </cofactor>
</comment>
<comment type="caution">
    <text evidence="13">The sequence shown here is derived from an EMBL/GenBank/DDBJ whole genome shotgun (WGS) entry which is preliminary data.</text>
</comment>
<dbReference type="NCBIfam" id="TIGR01496">
    <property type="entry name" value="DHPS"/>
    <property type="match status" value="1"/>
</dbReference>
<evidence type="ECO:0000256" key="10">
    <source>
        <dbReference type="ARBA" id="ARBA00022909"/>
    </source>
</evidence>
<keyword evidence="8" id="KW-0479">Metal-binding</keyword>
<dbReference type="Gene3D" id="3.20.20.20">
    <property type="entry name" value="Dihydropteroate synthase-like"/>
    <property type="match status" value="1"/>
</dbReference>
<comment type="pathway">
    <text evidence="3">Cofactor biosynthesis; tetrahydrofolate biosynthesis; 7,8-dihydrofolate from 2-amino-4-hydroxy-6-hydroxymethyl-7,8-dihydropteridine diphosphate and 4-aminobenzoate: step 1/2.</text>
</comment>
<evidence type="ECO:0000313" key="14">
    <source>
        <dbReference type="Proteomes" id="UP001501510"/>
    </source>
</evidence>
<dbReference type="PANTHER" id="PTHR20941:SF1">
    <property type="entry name" value="FOLIC ACID SYNTHESIS PROTEIN FOL1"/>
    <property type="match status" value="1"/>
</dbReference>
<dbReference type="PANTHER" id="PTHR20941">
    <property type="entry name" value="FOLATE SYNTHESIS PROTEINS"/>
    <property type="match status" value="1"/>
</dbReference>
<keyword evidence="14" id="KW-1185">Reference proteome</keyword>